<dbReference type="KEGG" id="ntp:CRH09_26515"/>
<evidence type="ECO:0000256" key="3">
    <source>
        <dbReference type="ARBA" id="ARBA00022475"/>
    </source>
</evidence>
<keyword evidence="3" id="KW-1003">Cell membrane</keyword>
<feature type="transmembrane region" description="Helical" evidence="8">
    <location>
        <begin position="166"/>
        <end position="189"/>
    </location>
</feature>
<evidence type="ECO:0000256" key="8">
    <source>
        <dbReference type="SAM" id="Phobius"/>
    </source>
</evidence>
<evidence type="ECO:0000256" key="6">
    <source>
        <dbReference type="ARBA" id="ARBA00023136"/>
    </source>
</evidence>
<feature type="compositionally biased region" description="Basic and acidic residues" evidence="7">
    <location>
        <begin position="56"/>
        <end position="65"/>
    </location>
</feature>
<keyword evidence="6 8" id="KW-0472">Membrane</keyword>
<protein>
    <recommendedName>
        <fullName evidence="11">MFS transporter</fullName>
    </recommendedName>
</protein>
<comment type="subcellular location">
    <subcellularLocation>
        <location evidence="1">Cell membrane</location>
        <topology evidence="1">Multi-pass membrane protein</topology>
    </subcellularLocation>
</comment>
<sequence length="302" mass="32981">MAHVVAQHNRLHTATTCHRLTARPTRPYRHRSGKAGQTSSYPAPETCWSARRRRADQHETTSVDSGLDRTRGGSYIGIFIMGVGMFAIYLFLTYYMQLVLGYSPLKTGVAFLPMVVSLGAAAIIIPALVMPRIGAKITVGGGFTTAAAGLILRTRMGPGSSYTSNILPGLVLLGIGVGIGCGGLSGLDVRHRSDRRRSRVGDTHNHAAGGRLHWYRTAEYNCRHDRDRVHTWEAAGSDLACAGPDRGLCYRFLVGNGDISRLRRSPCCTVTEQAEHLYGSRHARRPMTFLFSLISMLTTPRG</sequence>
<proteinExistence type="predicted"/>
<feature type="transmembrane region" description="Helical" evidence="8">
    <location>
        <begin position="75"/>
        <end position="96"/>
    </location>
</feature>
<evidence type="ECO:0000256" key="2">
    <source>
        <dbReference type="ARBA" id="ARBA00022448"/>
    </source>
</evidence>
<dbReference type="Gene3D" id="1.20.1250.20">
    <property type="entry name" value="MFS general substrate transporter like domains"/>
    <property type="match status" value="1"/>
</dbReference>
<evidence type="ECO:0008006" key="11">
    <source>
        <dbReference type="Google" id="ProtNLM"/>
    </source>
</evidence>
<accession>A0A291RPF8</accession>
<evidence type="ECO:0000256" key="5">
    <source>
        <dbReference type="ARBA" id="ARBA00022989"/>
    </source>
</evidence>
<evidence type="ECO:0000256" key="1">
    <source>
        <dbReference type="ARBA" id="ARBA00004651"/>
    </source>
</evidence>
<evidence type="ECO:0000256" key="4">
    <source>
        <dbReference type="ARBA" id="ARBA00022692"/>
    </source>
</evidence>
<evidence type="ECO:0000313" key="10">
    <source>
        <dbReference type="Proteomes" id="UP000221961"/>
    </source>
</evidence>
<dbReference type="GO" id="GO:0005886">
    <property type="term" value="C:plasma membrane"/>
    <property type="evidence" value="ECO:0007669"/>
    <property type="project" value="UniProtKB-SubCell"/>
</dbReference>
<dbReference type="SUPFAM" id="SSF103473">
    <property type="entry name" value="MFS general substrate transporter"/>
    <property type="match status" value="1"/>
</dbReference>
<dbReference type="GO" id="GO:0022857">
    <property type="term" value="F:transmembrane transporter activity"/>
    <property type="evidence" value="ECO:0007669"/>
    <property type="project" value="InterPro"/>
</dbReference>
<dbReference type="Proteomes" id="UP000221961">
    <property type="component" value="Chromosome"/>
</dbReference>
<dbReference type="Pfam" id="PF07690">
    <property type="entry name" value="MFS_1"/>
    <property type="match status" value="1"/>
</dbReference>
<dbReference type="InterPro" id="IPR011701">
    <property type="entry name" value="MFS"/>
</dbReference>
<dbReference type="EMBL" id="CP023778">
    <property type="protein sequence ID" value="ATL69205.1"/>
    <property type="molecule type" value="Genomic_DNA"/>
</dbReference>
<dbReference type="PANTHER" id="PTHR42718">
    <property type="entry name" value="MAJOR FACILITATOR SUPERFAMILY MULTIDRUG TRANSPORTER MFSC"/>
    <property type="match status" value="1"/>
</dbReference>
<dbReference type="AlphaFoldDB" id="A0A291RPF8"/>
<evidence type="ECO:0000256" key="7">
    <source>
        <dbReference type="SAM" id="MobiDB-lite"/>
    </source>
</evidence>
<gene>
    <name evidence="9" type="ORF">CRH09_26515</name>
</gene>
<keyword evidence="4 8" id="KW-0812">Transmembrane</keyword>
<dbReference type="PANTHER" id="PTHR42718:SF46">
    <property type="entry name" value="BLR6921 PROTEIN"/>
    <property type="match status" value="1"/>
</dbReference>
<keyword evidence="2" id="KW-0813">Transport</keyword>
<evidence type="ECO:0000313" key="9">
    <source>
        <dbReference type="EMBL" id="ATL69205.1"/>
    </source>
</evidence>
<feature type="transmembrane region" description="Helical" evidence="8">
    <location>
        <begin position="137"/>
        <end position="154"/>
    </location>
</feature>
<keyword evidence="5 8" id="KW-1133">Transmembrane helix</keyword>
<organism evidence="9 10">
    <name type="scientific">Nocardia terpenica</name>
    <dbReference type="NCBI Taxonomy" id="455432"/>
    <lineage>
        <taxon>Bacteria</taxon>
        <taxon>Bacillati</taxon>
        <taxon>Actinomycetota</taxon>
        <taxon>Actinomycetes</taxon>
        <taxon>Mycobacteriales</taxon>
        <taxon>Nocardiaceae</taxon>
        <taxon>Nocardia</taxon>
    </lineage>
</organism>
<name>A0A291RPF8_9NOCA</name>
<dbReference type="InterPro" id="IPR036259">
    <property type="entry name" value="MFS_trans_sf"/>
</dbReference>
<feature type="transmembrane region" description="Helical" evidence="8">
    <location>
        <begin position="108"/>
        <end position="130"/>
    </location>
</feature>
<reference evidence="9 10" key="1">
    <citation type="submission" date="2017-10" db="EMBL/GenBank/DDBJ databases">
        <title>Comparative genomics between pathogenic Norcardia.</title>
        <authorList>
            <person name="Zeng L."/>
        </authorList>
    </citation>
    <scope>NUCLEOTIDE SEQUENCE [LARGE SCALE GENOMIC DNA]</scope>
    <source>
        <strain evidence="9 10">NC_YFY_NT001</strain>
    </source>
</reference>
<feature type="region of interest" description="Disordered" evidence="7">
    <location>
        <begin position="15"/>
        <end position="65"/>
    </location>
</feature>